<proteinExistence type="predicted"/>
<dbReference type="Proteomes" id="UP000270190">
    <property type="component" value="Unassembled WGS sequence"/>
</dbReference>
<protein>
    <submittedName>
        <fullName evidence="1">Uncharacterized protein</fullName>
    </submittedName>
</protein>
<organism evidence="1 2">
    <name type="scientific">Brochothrix thermosphacta</name>
    <name type="common">Microbacterium thermosphactum</name>
    <dbReference type="NCBI Taxonomy" id="2756"/>
    <lineage>
        <taxon>Bacteria</taxon>
        <taxon>Bacillati</taxon>
        <taxon>Bacillota</taxon>
        <taxon>Bacilli</taxon>
        <taxon>Bacillales</taxon>
        <taxon>Listeriaceae</taxon>
        <taxon>Brochothrix</taxon>
    </lineage>
</organism>
<evidence type="ECO:0000313" key="1">
    <source>
        <dbReference type="EMBL" id="SPP27407.1"/>
    </source>
</evidence>
<sequence>MNLKGMKKTGISTSKTHYYDSNKELL</sequence>
<dbReference type="AlphaFoldDB" id="A0A2X0RTA7"/>
<evidence type="ECO:0000313" key="2">
    <source>
        <dbReference type="Proteomes" id="UP000270190"/>
    </source>
</evidence>
<reference evidence="2" key="1">
    <citation type="submission" date="2018-04" db="EMBL/GenBank/DDBJ databases">
        <authorList>
            <person name="Illikoud N."/>
        </authorList>
    </citation>
    <scope>NUCLEOTIDE SEQUENCE [LARGE SCALE GENOMIC DNA]</scope>
</reference>
<gene>
    <name evidence="1" type="ORF">BTBSAS_140039</name>
</gene>
<dbReference type="EMBL" id="OUNC01000006">
    <property type="protein sequence ID" value="SPP27407.1"/>
    <property type="molecule type" value="Genomic_DNA"/>
</dbReference>
<name>A0A2X0RTA7_BROTH</name>
<accession>A0A2X0RTA7</accession>